<keyword evidence="1" id="KW-0479">Metal-binding</keyword>
<keyword evidence="2" id="KW-0456">Lyase</keyword>
<organism evidence="4 5">
    <name type="scientific">Rhinocladiella mackenziei CBS 650.93</name>
    <dbReference type="NCBI Taxonomy" id="1442369"/>
    <lineage>
        <taxon>Eukaryota</taxon>
        <taxon>Fungi</taxon>
        <taxon>Dikarya</taxon>
        <taxon>Ascomycota</taxon>
        <taxon>Pezizomycotina</taxon>
        <taxon>Eurotiomycetes</taxon>
        <taxon>Chaetothyriomycetidae</taxon>
        <taxon>Chaetothyriales</taxon>
        <taxon>Herpotrichiellaceae</taxon>
        <taxon>Rhinocladiella</taxon>
    </lineage>
</organism>
<evidence type="ECO:0000313" key="4">
    <source>
        <dbReference type="EMBL" id="KIX07446.1"/>
    </source>
</evidence>
<gene>
    <name evidence="4" type="ORF">Z518_02099</name>
</gene>
<dbReference type="InterPro" id="IPR036409">
    <property type="entry name" value="Aldolase_II/adducin_N_sf"/>
</dbReference>
<proteinExistence type="predicted"/>
<dbReference type="STRING" id="1442369.A0A0D2IW27"/>
<evidence type="ECO:0000313" key="5">
    <source>
        <dbReference type="Proteomes" id="UP000053617"/>
    </source>
</evidence>
<dbReference type="SUPFAM" id="SSF53639">
    <property type="entry name" value="AraD/HMP-PK domain-like"/>
    <property type="match status" value="1"/>
</dbReference>
<evidence type="ECO:0000259" key="3">
    <source>
        <dbReference type="Pfam" id="PF00596"/>
    </source>
</evidence>
<dbReference type="GO" id="GO:0019323">
    <property type="term" value="P:pentose catabolic process"/>
    <property type="evidence" value="ECO:0007669"/>
    <property type="project" value="TreeGrafter"/>
</dbReference>
<feature type="domain" description="Class II aldolase/adducin N-terminal" evidence="3">
    <location>
        <begin position="10"/>
        <end position="168"/>
    </location>
</feature>
<dbReference type="GO" id="GO:0016832">
    <property type="term" value="F:aldehyde-lyase activity"/>
    <property type="evidence" value="ECO:0007669"/>
    <property type="project" value="TreeGrafter"/>
</dbReference>
<accession>A0A0D2IW27</accession>
<sequence>MPRNMAPATISSPQDLVEYHVSDASAVDTSAPAGYIERYIHSEMYKKYSTVNSVIHSHASDVVPYSISAVPMKPCLHMAGFLGTSTPVYDIAKHYQPDDIRDLLIRNAPLGESLASCFCDSQRTSPAEQNEPAHSVVLMRGHGYTVVASSIEQCVFRAIYTKENAIIQTASLGLRAAYQGNGDTAPAIQYLQDDETAGALAMTQSAWGRAWGLWVREVEVATLYVRDG</sequence>
<dbReference type="InterPro" id="IPR050197">
    <property type="entry name" value="Aldolase_class_II_sugar_metab"/>
</dbReference>
<dbReference type="OrthoDB" id="2932980at2759"/>
<reference evidence="4 5" key="1">
    <citation type="submission" date="2015-01" db="EMBL/GenBank/DDBJ databases">
        <title>The Genome Sequence of Rhinocladiella mackenzie CBS 650.93.</title>
        <authorList>
            <consortium name="The Broad Institute Genomics Platform"/>
            <person name="Cuomo C."/>
            <person name="de Hoog S."/>
            <person name="Gorbushina A."/>
            <person name="Stielow B."/>
            <person name="Teixiera M."/>
            <person name="Abouelleil A."/>
            <person name="Chapman S.B."/>
            <person name="Priest M."/>
            <person name="Young S.K."/>
            <person name="Wortman J."/>
            <person name="Nusbaum C."/>
            <person name="Birren B."/>
        </authorList>
    </citation>
    <scope>NUCLEOTIDE SEQUENCE [LARGE SCALE GENOMIC DNA]</scope>
    <source>
        <strain evidence="4 5">CBS 650.93</strain>
    </source>
</reference>
<dbReference type="HOGENOM" id="CLU_006033_2_2_1"/>
<dbReference type="Pfam" id="PF00596">
    <property type="entry name" value="Aldolase_II"/>
    <property type="match status" value="1"/>
</dbReference>
<dbReference type="GO" id="GO:0005829">
    <property type="term" value="C:cytosol"/>
    <property type="evidence" value="ECO:0007669"/>
    <property type="project" value="TreeGrafter"/>
</dbReference>
<dbReference type="RefSeq" id="XP_013274582.1">
    <property type="nucleotide sequence ID" value="XM_013419128.1"/>
</dbReference>
<dbReference type="PANTHER" id="PTHR22789">
    <property type="entry name" value="FUCULOSE PHOSPHATE ALDOLASE"/>
    <property type="match status" value="1"/>
</dbReference>
<keyword evidence="5" id="KW-1185">Reference proteome</keyword>
<evidence type="ECO:0000256" key="2">
    <source>
        <dbReference type="ARBA" id="ARBA00023239"/>
    </source>
</evidence>
<evidence type="ECO:0000256" key="1">
    <source>
        <dbReference type="ARBA" id="ARBA00022723"/>
    </source>
</evidence>
<dbReference type="GeneID" id="25290170"/>
<dbReference type="Gene3D" id="3.40.225.10">
    <property type="entry name" value="Class II aldolase/adducin N-terminal domain"/>
    <property type="match status" value="1"/>
</dbReference>
<dbReference type="GO" id="GO:0046872">
    <property type="term" value="F:metal ion binding"/>
    <property type="evidence" value="ECO:0007669"/>
    <property type="project" value="UniProtKB-KW"/>
</dbReference>
<name>A0A0D2IW27_9EURO</name>
<protein>
    <recommendedName>
        <fullName evidence="3">Class II aldolase/adducin N-terminal domain-containing protein</fullName>
    </recommendedName>
</protein>
<dbReference type="VEuPathDB" id="FungiDB:Z518_02099"/>
<dbReference type="Proteomes" id="UP000053617">
    <property type="component" value="Unassembled WGS sequence"/>
</dbReference>
<dbReference type="PANTHER" id="PTHR22789:SF0">
    <property type="entry name" value="3-OXO-TETRONATE 4-PHOSPHATE DECARBOXYLASE-RELATED"/>
    <property type="match status" value="1"/>
</dbReference>
<dbReference type="AlphaFoldDB" id="A0A0D2IW27"/>
<dbReference type="EMBL" id="KN847476">
    <property type="protein sequence ID" value="KIX07446.1"/>
    <property type="molecule type" value="Genomic_DNA"/>
</dbReference>
<dbReference type="InterPro" id="IPR001303">
    <property type="entry name" value="Aldolase_II/adducin_N"/>
</dbReference>